<dbReference type="AlphaFoldDB" id="A0A0W0FXU2"/>
<evidence type="ECO:0000313" key="1">
    <source>
        <dbReference type="EMBL" id="KTB41155.1"/>
    </source>
</evidence>
<name>A0A0W0FXU2_MONRR</name>
<dbReference type="eggNOG" id="ENOG502SJXV">
    <property type="taxonomic scope" value="Eukaryota"/>
</dbReference>
<gene>
    <name evidence="1" type="ORF">WG66_6270</name>
</gene>
<proteinExistence type="predicted"/>
<organism evidence="1 2">
    <name type="scientific">Moniliophthora roreri</name>
    <name type="common">Frosty pod rot fungus</name>
    <name type="synonym">Monilia roreri</name>
    <dbReference type="NCBI Taxonomy" id="221103"/>
    <lineage>
        <taxon>Eukaryota</taxon>
        <taxon>Fungi</taxon>
        <taxon>Dikarya</taxon>
        <taxon>Basidiomycota</taxon>
        <taxon>Agaricomycotina</taxon>
        <taxon>Agaricomycetes</taxon>
        <taxon>Agaricomycetidae</taxon>
        <taxon>Agaricales</taxon>
        <taxon>Marasmiineae</taxon>
        <taxon>Marasmiaceae</taxon>
        <taxon>Moniliophthora</taxon>
    </lineage>
</organism>
<comment type="caution">
    <text evidence="1">The sequence shown here is derived from an EMBL/GenBank/DDBJ whole genome shotgun (WGS) entry which is preliminary data.</text>
</comment>
<dbReference type="EMBL" id="LATX01001505">
    <property type="protein sequence ID" value="KTB41155.1"/>
    <property type="molecule type" value="Genomic_DNA"/>
</dbReference>
<dbReference type="InterPro" id="IPR040521">
    <property type="entry name" value="KDZ"/>
</dbReference>
<protein>
    <submittedName>
        <fullName evidence="1">Uncharacterized protein</fullName>
    </submittedName>
</protein>
<dbReference type="Proteomes" id="UP000054988">
    <property type="component" value="Unassembled WGS sequence"/>
</dbReference>
<dbReference type="Pfam" id="PF18758">
    <property type="entry name" value="KDZ"/>
    <property type="match status" value="1"/>
</dbReference>
<accession>A0A0W0FXU2</accession>
<reference evidence="1 2" key="1">
    <citation type="submission" date="2015-12" db="EMBL/GenBank/DDBJ databases">
        <title>Draft genome sequence of Moniliophthora roreri, the causal agent of frosty pod rot of cacao.</title>
        <authorList>
            <person name="Aime M.C."/>
            <person name="Diaz-Valderrama J.R."/>
            <person name="Kijpornyongpan T."/>
            <person name="Phillips-Mora W."/>
        </authorList>
    </citation>
    <scope>NUCLEOTIDE SEQUENCE [LARGE SCALE GENOMIC DNA]</scope>
    <source>
        <strain evidence="1 2">MCA 2952</strain>
    </source>
</reference>
<sequence>MNLQGHLMPTNFVESLQQITDGTGLISILARARPNDAQDPFLGLGWGFFVKLRSYLEEVARHANQEEISHCVGFSAIWNANNKKTKGLQATGISGVICTCYELIQPNGIRDLQVREQYVNMDYIFLLSLLGMNLKHIIVSYDIACQWGKSFLDQMEQMPYPLQLPSDKKLTFKVSKFHLPAHVPKCFTPYALNFTEGVGHADREGIERVVAGIQWMITLITTTSERQSTYISESLLKKLVKRISEVVVHQLAFEAFTEGLKLHYSEDLTKWEAQVVTWEQKRDNFCPYEMPVASSLLAKLKLQLATEEHQEAVESKNESENELKMRVSGLLLEALGIEENQCSIVTSLKKKKLTKYQQTSIQKSRTALLCCI</sequence>
<evidence type="ECO:0000313" key="2">
    <source>
        <dbReference type="Proteomes" id="UP000054988"/>
    </source>
</evidence>